<evidence type="ECO:0000313" key="2">
    <source>
        <dbReference type="Proteomes" id="UP000199013"/>
    </source>
</evidence>
<name>A0A1C3PBX7_9ACTN</name>
<reference evidence="2" key="1">
    <citation type="submission" date="2016-02" db="EMBL/GenBank/DDBJ databases">
        <authorList>
            <person name="Wibberg D."/>
        </authorList>
    </citation>
    <scope>NUCLEOTIDE SEQUENCE [LARGE SCALE GENOMIC DNA]</scope>
</reference>
<sequence>MHTALLNTQAARGPAATLAELIEALRVEQVRGCPEHRRTPSDSPAVCAERRRILETAH</sequence>
<gene>
    <name evidence="1" type="ORF">FDG2_5267</name>
</gene>
<dbReference type="Proteomes" id="UP000199013">
    <property type="component" value="Unassembled WGS sequence"/>
</dbReference>
<dbReference type="EMBL" id="FLUV01002205">
    <property type="protein sequence ID" value="SBW27306.1"/>
    <property type="molecule type" value="Genomic_DNA"/>
</dbReference>
<dbReference type="AlphaFoldDB" id="A0A1C3PBX7"/>
<keyword evidence="2" id="KW-1185">Reference proteome</keyword>
<organism evidence="1 2">
    <name type="scientific">Candidatus Protofrankia californiensis</name>
    <dbReference type="NCBI Taxonomy" id="1839754"/>
    <lineage>
        <taxon>Bacteria</taxon>
        <taxon>Bacillati</taxon>
        <taxon>Actinomycetota</taxon>
        <taxon>Actinomycetes</taxon>
        <taxon>Frankiales</taxon>
        <taxon>Frankiaceae</taxon>
        <taxon>Protofrankia</taxon>
    </lineage>
</organism>
<accession>A0A1C3PBX7</accession>
<protein>
    <submittedName>
        <fullName evidence="1">Uncharacterized protein</fullName>
    </submittedName>
</protein>
<proteinExistence type="predicted"/>
<evidence type="ECO:0000313" key="1">
    <source>
        <dbReference type="EMBL" id="SBW27306.1"/>
    </source>
</evidence>